<protein>
    <recommendedName>
        <fullName evidence="2">CorA-like transporter domain-containing protein</fullName>
    </recommendedName>
</protein>
<evidence type="ECO:0000256" key="1">
    <source>
        <dbReference type="SAM" id="Phobius"/>
    </source>
</evidence>
<dbReference type="STRING" id="1149755.A0A2J6R1R1"/>
<feature type="transmembrane region" description="Helical" evidence="1">
    <location>
        <begin position="500"/>
        <end position="523"/>
    </location>
</feature>
<dbReference type="Gene3D" id="1.20.58.340">
    <property type="entry name" value="Magnesium transport protein CorA, transmembrane region"/>
    <property type="match status" value="1"/>
</dbReference>
<accession>A0A2J6R1R1</accession>
<sequence>MTEKDAFLNSLTNFARFPRNLVHPNIYDHTLDDHVDRLDKQEKDLCSTEEKSDVELWEFGVQASGFVSFHFNDNLKLQTHLLGVQLFTKVDPQCRFMFVHADHSRAKLKVTRYMLMTTFTYHQVMAAFVDFLFSFGKRDPPRDFHFSGMYDETHLSDDHRSLSLPDLGRSGTDFKMCYNLKSVESSSSQKDFPWSVRQLAVYHSFDVLTGKSFWTIIKGNELIKRRIKAATDPTSHPDLDLSSALQSFIVTLTVQLIIFDWCREQWRWYISYFEELQEITTKRALTISFDRPAIRLRNDPPPRAATAPVGRVKRAITGILERAASATRTLSTPIPLQPVPQPGPPPPEFEPDLKNTESFSFTDLQKVQSYEEKVKELLLVIGSNIKIVTAIKNYYTELVESSDFPDELKEKSDAKIKDFRKSVLSIVNDLEMQHSRASMLLSTLTNRKGLLNGVLEYRSMEASKRFAEKAEASTIEMQAMTEEMNALTQKTKQETVSMRIITLVTLFFLPGTFISTIMSTDILQYSKIPDSNSYEEDYSQEALIRYVSVTLPLMALTFLAWWVLYWWVDKKQQVKALRDKLMNRGKLVNFV</sequence>
<feature type="domain" description="CorA-like transporter" evidence="2">
    <location>
        <begin position="10"/>
        <end position="284"/>
    </location>
</feature>
<feature type="transmembrane region" description="Helical" evidence="1">
    <location>
        <begin position="543"/>
        <end position="568"/>
    </location>
</feature>
<evidence type="ECO:0000313" key="3">
    <source>
        <dbReference type="EMBL" id="PMD32419.1"/>
    </source>
</evidence>
<dbReference type="Proteomes" id="UP000235786">
    <property type="component" value="Unassembled WGS sequence"/>
</dbReference>
<dbReference type="OrthoDB" id="5396681at2759"/>
<organism evidence="3 4">
    <name type="scientific">Hyaloscypha variabilis (strain UAMH 11265 / GT02V1 / F)</name>
    <name type="common">Meliniomyces variabilis</name>
    <dbReference type="NCBI Taxonomy" id="1149755"/>
    <lineage>
        <taxon>Eukaryota</taxon>
        <taxon>Fungi</taxon>
        <taxon>Dikarya</taxon>
        <taxon>Ascomycota</taxon>
        <taxon>Pezizomycotina</taxon>
        <taxon>Leotiomycetes</taxon>
        <taxon>Helotiales</taxon>
        <taxon>Hyaloscyphaceae</taxon>
        <taxon>Hyaloscypha</taxon>
        <taxon>Hyaloscypha variabilis</taxon>
    </lineage>
</organism>
<dbReference type="AlphaFoldDB" id="A0A2J6R1R1"/>
<dbReference type="InterPro" id="IPR058257">
    <property type="entry name" value="CorA-like_dom"/>
</dbReference>
<dbReference type="EMBL" id="KZ613959">
    <property type="protein sequence ID" value="PMD32419.1"/>
    <property type="molecule type" value="Genomic_DNA"/>
</dbReference>
<keyword evidence="1" id="KW-0812">Transmembrane</keyword>
<feature type="transmembrane region" description="Helical" evidence="1">
    <location>
        <begin position="113"/>
        <end position="135"/>
    </location>
</feature>
<reference evidence="3 4" key="1">
    <citation type="submission" date="2016-04" db="EMBL/GenBank/DDBJ databases">
        <title>A degradative enzymes factory behind the ericoid mycorrhizal symbiosis.</title>
        <authorList>
            <consortium name="DOE Joint Genome Institute"/>
            <person name="Martino E."/>
            <person name="Morin E."/>
            <person name="Grelet G."/>
            <person name="Kuo A."/>
            <person name="Kohler A."/>
            <person name="Daghino S."/>
            <person name="Barry K."/>
            <person name="Choi C."/>
            <person name="Cichocki N."/>
            <person name="Clum A."/>
            <person name="Copeland A."/>
            <person name="Hainaut M."/>
            <person name="Haridas S."/>
            <person name="Labutti K."/>
            <person name="Lindquist E."/>
            <person name="Lipzen A."/>
            <person name="Khouja H.-R."/>
            <person name="Murat C."/>
            <person name="Ohm R."/>
            <person name="Olson A."/>
            <person name="Spatafora J."/>
            <person name="Veneault-Fourrey C."/>
            <person name="Henrissat B."/>
            <person name="Grigoriev I."/>
            <person name="Martin F."/>
            <person name="Perotto S."/>
        </authorList>
    </citation>
    <scope>NUCLEOTIDE SEQUENCE [LARGE SCALE GENOMIC DNA]</scope>
    <source>
        <strain evidence="3 4">F</strain>
    </source>
</reference>
<keyword evidence="4" id="KW-1185">Reference proteome</keyword>
<keyword evidence="1" id="KW-1133">Transmembrane helix</keyword>
<evidence type="ECO:0000259" key="2">
    <source>
        <dbReference type="Pfam" id="PF26616"/>
    </source>
</evidence>
<gene>
    <name evidence="3" type="ORF">L207DRAFT_640199</name>
</gene>
<proteinExistence type="predicted"/>
<evidence type="ECO:0000313" key="4">
    <source>
        <dbReference type="Proteomes" id="UP000235786"/>
    </source>
</evidence>
<keyword evidence="1" id="KW-0472">Membrane</keyword>
<dbReference type="Pfam" id="PF26616">
    <property type="entry name" value="CorA-like"/>
    <property type="match status" value="1"/>
</dbReference>
<name>A0A2J6R1R1_HYAVF</name>